<dbReference type="EnsemblMetazoa" id="PPAI000342-RA">
    <property type="protein sequence ID" value="PPAI000342-PA"/>
    <property type="gene ID" value="PPAI000342"/>
</dbReference>
<keyword evidence="5" id="KW-1185">Reference proteome</keyword>
<dbReference type="PANTHER" id="PTHR21682">
    <property type="entry name" value="COILED-COIL DOMAIN-CONTAINING PROTEIN 149"/>
    <property type="match status" value="1"/>
</dbReference>
<feature type="coiled-coil region" evidence="3">
    <location>
        <begin position="219"/>
        <end position="246"/>
    </location>
</feature>
<dbReference type="Proteomes" id="UP000092462">
    <property type="component" value="Unassembled WGS sequence"/>
</dbReference>
<evidence type="ECO:0000256" key="3">
    <source>
        <dbReference type="SAM" id="Coils"/>
    </source>
</evidence>
<comment type="similarity">
    <text evidence="1">Belongs to the CCDC149 family.</text>
</comment>
<accession>A0A1B0CZ20</accession>
<name>A0A1B0CZ20_PHLPP</name>
<keyword evidence="2 3" id="KW-0175">Coiled coil</keyword>
<dbReference type="InterPro" id="IPR019179">
    <property type="entry name" value="CC149"/>
</dbReference>
<dbReference type="AlphaFoldDB" id="A0A1B0CZ20"/>
<dbReference type="EMBL" id="AJVK01020574">
    <property type="status" value="NOT_ANNOTATED_CDS"/>
    <property type="molecule type" value="Genomic_DNA"/>
</dbReference>
<dbReference type="PANTHER" id="PTHR21682:SF2">
    <property type="entry name" value="COILED-COIL DOMAIN-CONTAINING PROTEIN 149"/>
    <property type="match status" value="1"/>
</dbReference>
<evidence type="ECO:0000313" key="4">
    <source>
        <dbReference type="EnsemblMetazoa" id="PPAI000342-PA"/>
    </source>
</evidence>
<evidence type="ECO:0000256" key="2">
    <source>
        <dbReference type="ARBA" id="ARBA00023054"/>
    </source>
</evidence>
<organism evidence="4 5">
    <name type="scientific">Phlebotomus papatasi</name>
    <name type="common">Sandfly</name>
    <dbReference type="NCBI Taxonomy" id="29031"/>
    <lineage>
        <taxon>Eukaryota</taxon>
        <taxon>Metazoa</taxon>
        <taxon>Ecdysozoa</taxon>
        <taxon>Arthropoda</taxon>
        <taxon>Hexapoda</taxon>
        <taxon>Insecta</taxon>
        <taxon>Pterygota</taxon>
        <taxon>Neoptera</taxon>
        <taxon>Endopterygota</taxon>
        <taxon>Diptera</taxon>
        <taxon>Nematocera</taxon>
        <taxon>Psychodoidea</taxon>
        <taxon>Psychodidae</taxon>
        <taxon>Phlebotomus</taxon>
        <taxon>Phlebotomus</taxon>
    </lineage>
</organism>
<reference evidence="4" key="1">
    <citation type="submission" date="2022-08" db="UniProtKB">
        <authorList>
            <consortium name="EnsemblMetazoa"/>
        </authorList>
    </citation>
    <scope>IDENTIFICATION</scope>
    <source>
        <strain evidence="4">Israel</strain>
    </source>
</reference>
<proteinExistence type="inferred from homology"/>
<dbReference type="VEuPathDB" id="VectorBase:PPAPM1_006461"/>
<feature type="coiled-coil region" evidence="3">
    <location>
        <begin position="92"/>
        <end position="181"/>
    </location>
</feature>
<evidence type="ECO:0000256" key="1">
    <source>
        <dbReference type="ARBA" id="ARBA00005872"/>
    </source>
</evidence>
<evidence type="ECO:0000313" key="5">
    <source>
        <dbReference type="Proteomes" id="UP000092462"/>
    </source>
</evidence>
<dbReference type="VEuPathDB" id="VectorBase:PPAI000342"/>
<feature type="coiled-coil region" evidence="3">
    <location>
        <begin position="30"/>
        <end position="57"/>
    </location>
</feature>
<sequence>MDEGGAGRVKFLDEHMENYNIEHSALHRKLQSKVEALKIMRKELERFRTERDQFKLMAETLQMRYTAIKKSLHSGDSMSIEYMERSSVAALVNDLREKNTALATDLESLRQSLSEKEGDIKVLRERRCNLCEKCQSGRLNQDECSPRDEWNVEKSKFIAQLEDLKKKNAQLRYDFRSLLDEKEEVITERDAFKCKVHRLNHELSVALKGSESQIKVLDIDSLVRENKYLQEKLKNVENELELVQHSLNKYK</sequence>
<dbReference type="Pfam" id="PF09789">
    <property type="entry name" value="CC149"/>
    <property type="match status" value="1"/>
</dbReference>
<protein>
    <submittedName>
        <fullName evidence="4">Uncharacterized protein</fullName>
    </submittedName>
</protein>